<name>A0ABT0M7H9_9BACL</name>
<accession>A0ABT0M7H9</accession>
<dbReference type="SUPFAM" id="SSF47413">
    <property type="entry name" value="lambda repressor-like DNA-binding domains"/>
    <property type="match status" value="1"/>
</dbReference>
<dbReference type="Proteomes" id="UP001203004">
    <property type="component" value="Unassembled WGS sequence"/>
</dbReference>
<evidence type="ECO:0000313" key="5">
    <source>
        <dbReference type="Proteomes" id="UP001203004"/>
    </source>
</evidence>
<evidence type="ECO:0000256" key="1">
    <source>
        <dbReference type="SAM" id="MobiDB-lite"/>
    </source>
</evidence>
<feature type="region of interest" description="Disordered" evidence="1">
    <location>
        <begin position="145"/>
        <end position="200"/>
    </location>
</feature>
<keyword evidence="2" id="KW-1133">Transmembrane helix</keyword>
<dbReference type="Pfam" id="PF13464">
    <property type="entry name" value="RodZ_C"/>
    <property type="match status" value="1"/>
</dbReference>
<proteinExistence type="predicted"/>
<dbReference type="EMBL" id="JAMAST010000002">
    <property type="protein sequence ID" value="MCL1630827.1"/>
    <property type="molecule type" value="Genomic_DNA"/>
</dbReference>
<dbReference type="InterPro" id="IPR025194">
    <property type="entry name" value="RodZ-like_C"/>
</dbReference>
<dbReference type="CDD" id="cd00093">
    <property type="entry name" value="HTH_XRE"/>
    <property type="match status" value="1"/>
</dbReference>
<dbReference type="PROSITE" id="PS50943">
    <property type="entry name" value="HTH_CROC1"/>
    <property type="match status" value="1"/>
</dbReference>
<dbReference type="Pfam" id="PF13413">
    <property type="entry name" value="HTH_25"/>
    <property type="match status" value="1"/>
</dbReference>
<dbReference type="Gene3D" id="1.10.260.40">
    <property type="entry name" value="lambda repressor-like DNA-binding domains"/>
    <property type="match status" value="1"/>
</dbReference>
<dbReference type="PANTHER" id="PTHR34475">
    <property type="match status" value="1"/>
</dbReference>
<reference evidence="4 5" key="1">
    <citation type="submission" date="2022-05" db="EMBL/GenBank/DDBJ databases">
        <title>Sporolactobacillus sp nov CPB3-1, isolated from tree bark (Mangifera indica L.).</title>
        <authorList>
            <person name="Phuengjayaem S."/>
            <person name="Tanasupawat S."/>
        </authorList>
    </citation>
    <scope>NUCLEOTIDE SEQUENCE [LARGE SCALE GENOMIC DNA]</scope>
    <source>
        <strain evidence="4 5">CPB3-1</strain>
    </source>
</reference>
<feature type="transmembrane region" description="Helical" evidence="2">
    <location>
        <begin position="116"/>
        <end position="137"/>
    </location>
</feature>
<evidence type="ECO:0000313" key="4">
    <source>
        <dbReference type="EMBL" id="MCL1630827.1"/>
    </source>
</evidence>
<keyword evidence="5" id="KW-1185">Reference proteome</keyword>
<keyword evidence="2" id="KW-0812">Transmembrane</keyword>
<sequence>MSELGQVLKETREQKKLSLDDLQRETKIQKRYLKAIEEGDYSQLPGEFYTRAFIKNYAETLGLDFKSLSEQYPGDMPKLARQHVDTPVMPPDGSESERAQKPIRRSAVRAKNWSSFVNKALVIVFILIALMIVYILITHFAGDRSNPSSGTSSSHSVQFKGDSASSNQASSDSSSNSATDSSANQMLKKESEQGSTTTYSLSGTEKFEVTVSAAPNQTRGAWFMASDGQTNKQIVQGTVDLHGKKSYKFDASSAQSLRLRFGNVPDTNLKINGQKVDFPNKNTVQTLLINFNK</sequence>
<evidence type="ECO:0000256" key="2">
    <source>
        <dbReference type="SAM" id="Phobius"/>
    </source>
</evidence>
<dbReference type="SMART" id="SM00530">
    <property type="entry name" value="HTH_XRE"/>
    <property type="match status" value="1"/>
</dbReference>
<organism evidence="4 5">
    <name type="scientific">Sporolactobacillus mangiferae</name>
    <dbReference type="NCBI Taxonomy" id="2940498"/>
    <lineage>
        <taxon>Bacteria</taxon>
        <taxon>Bacillati</taxon>
        <taxon>Bacillota</taxon>
        <taxon>Bacilli</taxon>
        <taxon>Bacillales</taxon>
        <taxon>Sporolactobacillaceae</taxon>
        <taxon>Sporolactobacillus</taxon>
    </lineage>
</organism>
<feature type="domain" description="HTH cro/C1-type" evidence="3">
    <location>
        <begin position="8"/>
        <end position="68"/>
    </location>
</feature>
<dbReference type="InterPro" id="IPR001387">
    <property type="entry name" value="Cro/C1-type_HTH"/>
</dbReference>
<evidence type="ECO:0000259" key="3">
    <source>
        <dbReference type="PROSITE" id="PS50943"/>
    </source>
</evidence>
<dbReference type="PANTHER" id="PTHR34475:SF1">
    <property type="entry name" value="CYTOSKELETON PROTEIN RODZ"/>
    <property type="match status" value="1"/>
</dbReference>
<feature type="compositionally biased region" description="Low complexity" evidence="1">
    <location>
        <begin position="145"/>
        <end position="184"/>
    </location>
</feature>
<dbReference type="InterPro" id="IPR050400">
    <property type="entry name" value="Bact_Cytoskel_RodZ"/>
</dbReference>
<feature type="region of interest" description="Disordered" evidence="1">
    <location>
        <begin position="82"/>
        <end position="103"/>
    </location>
</feature>
<protein>
    <submittedName>
        <fullName evidence="4">Helix-turn-helix domain-containing protein</fullName>
    </submittedName>
</protein>
<gene>
    <name evidence="4" type="ORF">M3N64_02575</name>
</gene>
<keyword evidence="2" id="KW-0472">Membrane</keyword>
<dbReference type="InterPro" id="IPR010982">
    <property type="entry name" value="Lambda_DNA-bd_dom_sf"/>
</dbReference>
<comment type="caution">
    <text evidence="4">The sequence shown here is derived from an EMBL/GenBank/DDBJ whole genome shotgun (WGS) entry which is preliminary data.</text>
</comment>